<keyword evidence="10" id="KW-1185">Reference proteome</keyword>
<comment type="subcellular location">
    <subcellularLocation>
        <location evidence="1">Membrane</location>
        <topology evidence="1">Multi-pass membrane protein</topology>
    </subcellularLocation>
</comment>
<comment type="caution">
    <text evidence="9">The sequence shown here is derived from an EMBL/GenBank/DDBJ whole genome shotgun (WGS) entry which is preliminary data.</text>
</comment>
<keyword evidence="4 6" id="KW-1133">Transmembrane helix</keyword>
<evidence type="ECO:0000256" key="6">
    <source>
        <dbReference type="SAM" id="Phobius"/>
    </source>
</evidence>
<feature type="transmembrane region" description="Helical" evidence="6">
    <location>
        <begin position="295"/>
        <end position="319"/>
    </location>
</feature>
<accession>A0A023BCV5</accession>
<dbReference type="Pfam" id="PF03124">
    <property type="entry name" value="EXS"/>
    <property type="match status" value="1"/>
</dbReference>
<evidence type="ECO:0000256" key="4">
    <source>
        <dbReference type="ARBA" id="ARBA00022989"/>
    </source>
</evidence>
<keyword evidence="3 6" id="KW-0812">Transmembrane</keyword>
<dbReference type="PROSITE" id="PS51380">
    <property type="entry name" value="EXS"/>
    <property type="match status" value="1"/>
</dbReference>
<dbReference type="eggNOG" id="KOG1162">
    <property type="taxonomic scope" value="Eukaryota"/>
</dbReference>
<dbReference type="PROSITE" id="PS51382">
    <property type="entry name" value="SPX"/>
    <property type="match status" value="1"/>
</dbReference>
<feature type="transmembrane region" description="Helical" evidence="6">
    <location>
        <begin position="372"/>
        <end position="391"/>
    </location>
</feature>
<dbReference type="VEuPathDB" id="CryptoDB:GNI_011390"/>
<feature type="transmembrane region" description="Helical" evidence="6">
    <location>
        <begin position="256"/>
        <end position="275"/>
    </location>
</feature>
<dbReference type="InterPro" id="IPR004331">
    <property type="entry name" value="SPX_dom"/>
</dbReference>
<gene>
    <name evidence="9" type="ORF">GNI_011390</name>
</gene>
<dbReference type="Pfam" id="PF03105">
    <property type="entry name" value="SPX"/>
    <property type="match status" value="1"/>
</dbReference>
<organism evidence="9 10">
    <name type="scientific">Gregarina niphandrodes</name>
    <name type="common">Septate eugregarine</name>
    <dbReference type="NCBI Taxonomy" id="110365"/>
    <lineage>
        <taxon>Eukaryota</taxon>
        <taxon>Sar</taxon>
        <taxon>Alveolata</taxon>
        <taxon>Apicomplexa</taxon>
        <taxon>Conoidasida</taxon>
        <taxon>Gregarinasina</taxon>
        <taxon>Eugregarinorida</taxon>
        <taxon>Gregarinidae</taxon>
        <taxon>Gregarina</taxon>
    </lineage>
</organism>
<dbReference type="PANTHER" id="PTHR10783">
    <property type="entry name" value="XENOTROPIC AND POLYTROPIC RETROVIRUS RECEPTOR 1-RELATED"/>
    <property type="match status" value="1"/>
</dbReference>
<sequence length="719" mass="82245">MKFGTKLKEYSLPEWNDKYINYANLKNLLWSWKHRVDVKSNCHKTTMKSTTYDYETLLVPLHESTYNEEELLTEAWNAFNSEIDKEIKKIEDHYHSETSYVCLTGNLRPGRSSFLEDRIDGICHELDLIDEELELGSKTLDVATGHRVRLRRALVGLWECFDKLDSYVNLNKLATWKILKKRDKLWRLDRKQQDYAVISARLSLLKKSPRNDETMMQLWSRCSTDKNSEHLDVNSLKAAVLRHTAFRSHSGGRTGLVWFLCGICFVLIVDVVVLMFIKPSNPSYSTQAFINTMPVYRMCLAVVLLNWGFGVNLFVFELYGVNYKFLLDFNPASDIRSTTVLGVAAEASVIWCVNFAMFFVDYRYGLFVKEGWYGIYPLSLVIAMSFFFYYFSDAELRKGMFQTITSTIVGAFLNRNVTLLNNMVGDIMTSMVKPFADMEYMVCYYSSGLWHGQETHCSVDRPATTLITMFPFVVRCLQCVNRIVNTDRSQRWRHVGNLGKYMASITVILFTSVESPYSSVPYMSSYIRTLGFVFLYLIASQYSLYWDFVFDWGLIPDSENLVRPHDSSMYPLWLYHAAGTYNLVARLTWAVTLVPIDTISHLPQTAALLTLGVSVLEIARRCIQTLHSKPNVAVVDVVASGERAHHELFAVPRYVVGASAAVAEGGDTGDVFGGRDRGAKFLDDGKPYVECEGQIAAESEARDSSLFEEWVAALRQRWI</sequence>
<feature type="domain" description="EXS" evidence="7">
    <location>
        <begin position="455"/>
        <end position="663"/>
    </location>
</feature>
<comment type="similarity">
    <text evidence="2">Belongs to the SYG1 (TC 2.A.94) family.</text>
</comment>
<dbReference type="OMA" id="FMQLYGV"/>
<evidence type="ECO:0000256" key="1">
    <source>
        <dbReference type="ARBA" id="ARBA00004141"/>
    </source>
</evidence>
<evidence type="ECO:0000313" key="9">
    <source>
        <dbReference type="EMBL" id="EZG85832.1"/>
    </source>
</evidence>
<evidence type="ECO:0000259" key="7">
    <source>
        <dbReference type="PROSITE" id="PS51380"/>
    </source>
</evidence>
<dbReference type="InterPro" id="IPR004342">
    <property type="entry name" value="EXS_C"/>
</dbReference>
<evidence type="ECO:0000256" key="5">
    <source>
        <dbReference type="ARBA" id="ARBA00023136"/>
    </source>
</evidence>
<reference evidence="9" key="1">
    <citation type="submission" date="2013-12" db="EMBL/GenBank/DDBJ databases">
        <authorList>
            <person name="Omoto C.K."/>
            <person name="Sibley D."/>
            <person name="Venepally P."/>
            <person name="Hadjithomas M."/>
            <person name="Karamycheva S."/>
            <person name="Brunk B."/>
            <person name="Roos D."/>
            <person name="Caler E."/>
            <person name="Lorenzi H."/>
        </authorList>
    </citation>
    <scope>NUCLEOTIDE SEQUENCE</scope>
</reference>
<feature type="domain" description="SPX" evidence="8">
    <location>
        <begin position="1"/>
        <end position="196"/>
    </location>
</feature>
<dbReference type="CDD" id="cd14447">
    <property type="entry name" value="SPX"/>
    <property type="match status" value="1"/>
</dbReference>
<feature type="transmembrane region" description="Helical" evidence="6">
    <location>
        <begin position="340"/>
        <end position="360"/>
    </location>
</feature>
<dbReference type="OrthoDB" id="9970435at2759"/>
<proteinExistence type="inferred from homology"/>
<evidence type="ECO:0000259" key="8">
    <source>
        <dbReference type="PROSITE" id="PS51382"/>
    </source>
</evidence>
<dbReference type="GO" id="GO:0005737">
    <property type="term" value="C:cytoplasm"/>
    <property type="evidence" value="ECO:0007669"/>
    <property type="project" value="TreeGrafter"/>
</dbReference>
<dbReference type="Proteomes" id="UP000019763">
    <property type="component" value="Unassembled WGS sequence"/>
</dbReference>
<dbReference type="GO" id="GO:0016020">
    <property type="term" value="C:membrane"/>
    <property type="evidence" value="ECO:0007669"/>
    <property type="project" value="UniProtKB-SubCell"/>
</dbReference>
<evidence type="ECO:0000313" key="10">
    <source>
        <dbReference type="Proteomes" id="UP000019763"/>
    </source>
</evidence>
<dbReference type="AlphaFoldDB" id="A0A023BCV5"/>
<dbReference type="RefSeq" id="XP_011128809.1">
    <property type="nucleotide sequence ID" value="XM_011130507.1"/>
</dbReference>
<evidence type="ECO:0000256" key="3">
    <source>
        <dbReference type="ARBA" id="ARBA00022692"/>
    </source>
</evidence>
<dbReference type="GeneID" id="22910672"/>
<protein>
    <submittedName>
        <fullName evidence="9">EXS family protein</fullName>
    </submittedName>
</protein>
<dbReference type="EMBL" id="AFNH02000085">
    <property type="protein sequence ID" value="EZG85832.1"/>
    <property type="molecule type" value="Genomic_DNA"/>
</dbReference>
<keyword evidence="5 6" id="KW-0472">Membrane</keyword>
<name>A0A023BCV5_GRENI</name>
<evidence type="ECO:0000256" key="2">
    <source>
        <dbReference type="ARBA" id="ARBA00009665"/>
    </source>
</evidence>